<reference evidence="3 4" key="1">
    <citation type="submission" date="2023-06" db="EMBL/GenBank/DDBJ databases">
        <title>Roseiconus lacunae JC819 isolated from Gulf of Mannar region, Tamil Nadu.</title>
        <authorList>
            <person name="Pk S."/>
            <person name="Ch S."/>
            <person name="Ch V.R."/>
        </authorList>
    </citation>
    <scope>NUCLEOTIDE SEQUENCE [LARGE SCALE GENOMIC DNA]</scope>
    <source>
        <strain evidence="3 4">JC819</strain>
    </source>
</reference>
<dbReference type="InterPro" id="IPR044946">
    <property type="entry name" value="Restrct_endonuc_typeI_TRD_sf"/>
</dbReference>
<evidence type="ECO:0000313" key="3">
    <source>
        <dbReference type="EMBL" id="MDM4018178.1"/>
    </source>
</evidence>
<gene>
    <name evidence="3" type="ORF">QTN89_22200</name>
</gene>
<keyword evidence="2" id="KW-0238">DNA-binding</keyword>
<name>A0ABT7PNU5_9BACT</name>
<evidence type="ECO:0008006" key="5">
    <source>
        <dbReference type="Google" id="ProtNLM"/>
    </source>
</evidence>
<dbReference type="Proteomes" id="UP001239462">
    <property type="component" value="Unassembled WGS sequence"/>
</dbReference>
<dbReference type="InterPro" id="IPR052021">
    <property type="entry name" value="Type-I_RS_S_subunit"/>
</dbReference>
<evidence type="ECO:0000256" key="1">
    <source>
        <dbReference type="ARBA" id="ARBA00022747"/>
    </source>
</evidence>
<evidence type="ECO:0000256" key="2">
    <source>
        <dbReference type="ARBA" id="ARBA00023125"/>
    </source>
</evidence>
<keyword evidence="4" id="KW-1185">Reference proteome</keyword>
<comment type="caution">
    <text evidence="3">The sequence shown here is derived from an EMBL/GenBank/DDBJ whole genome shotgun (WGS) entry which is preliminary data.</text>
</comment>
<dbReference type="PANTHER" id="PTHR30408">
    <property type="entry name" value="TYPE-1 RESTRICTION ENZYME ECOKI SPECIFICITY PROTEIN"/>
    <property type="match status" value="1"/>
</dbReference>
<dbReference type="PANTHER" id="PTHR30408:SF12">
    <property type="entry name" value="TYPE I RESTRICTION ENZYME MJAVIII SPECIFICITY SUBUNIT"/>
    <property type="match status" value="1"/>
</dbReference>
<dbReference type="SUPFAM" id="SSF116734">
    <property type="entry name" value="DNA methylase specificity domain"/>
    <property type="match status" value="2"/>
</dbReference>
<accession>A0ABT7PNU5</accession>
<keyword evidence="1" id="KW-0680">Restriction system</keyword>
<organism evidence="3 4">
    <name type="scientific">Roseiconus lacunae</name>
    <dbReference type="NCBI Taxonomy" id="2605694"/>
    <lineage>
        <taxon>Bacteria</taxon>
        <taxon>Pseudomonadati</taxon>
        <taxon>Planctomycetota</taxon>
        <taxon>Planctomycetia</taxon>
        <taxon>Pirellulales</taxon>
        <taxon>Pirellulaceae</taxon>
        <taxon>Roseiconus</taxon>
    </lineage>
</organism>
<dbReference type="RefSeq" id="WP_289165858.1">
    <property type="nucleotide sequence ID" value="NZ_JASZZN010000019.1"/>
</dbReference>
<proteinExistence type="predicted"/>
<dbReference type="EMBL" id="JASZZN010000019">
    <property type="protein sequence ID" value="MDM4018178.1"/>
    <property type="molecule type" value="Genomic_DNA"/>
</dbReference>
<evidence type="ECO:0000313" key="4">
    <source>
        <dbReference type="Proteomes" id="UP001239462"/>
    </source>
</evidence>
<protein>
    <recommendedName>
        <fullName evidence="5">Restriction endonuclease subunit S</fullName>
    </recommendedName>
</protein>
<sequence length="487" mass="54169">MERQLGQWLATDDIHPDRLDAVFYRPERTENDRAIRSSRFGVKSLGKLATRVFKGAFYVLSDEYKNSGVPFLRTLEIKTGFVTTDDCVFLSPETHEREKRTAVFPCDLILAKTGGSIGYSAVVPEGVSEANICQDLVGVNLTDDTDPYFVHGFIRSRFGQVQAIRWGQGNAHPHLGLDGIREWSIPDAPIEVQTAIGNRLRKAERLTQLAAFSRHSAESLLNQALQFTARHHSDTHPTWSAIESTHGRLDAEFYQPKYLDLDSFVSNLPTSVRRVDTLDTLIHDGAYGVLPSSSDYGTGCLPFLRAQDVGDFTVEFKEPMLVPRDYENPKAIAREGDMLLEVKGAIEGGAICPKQADGFLVNGSIYRARVSEDIHPHYLIAVLTSVFGRLQKQRAAANSIISYLSSDFLGALSVPRIDDRVENKVGDLLEQFCSLTYESTAVAAESESDIEKLLNNSLDVESLIEEGAMIEKWLEENQVPSELEVNL</sequence>
<dbReference type="Gene3D" id="3.90.220.20">
    <property type="entry name" value="DNA methylase specificity domains"/>
    <property type="match status" value="2"/>
</dbReference>